<dbReference type="Proteomes" id="UP001162483">
    <property type="component" value="Unassembled WGS sequence"/>
</dbReference>
<feature type="region of interest" description="Disordered" evidence="1">
    <location>
        <begin position="1"/>
        <end position="55"/>
    </location>
</feature>
<sequence length="381" mass="42656">MQTQVYRSGCAGPGRLEEQASSWSCEHGKERKMASGTMDPQPVLHQTHTDHKSSKEKMEEMKNPISSTFKSQDIAALAEKLANLAQNTPLRFSDEAMRPTTISHSRFGSYSQHSFFSRHNPHPHRVTHIQGLNGIPICIVNDDWSVTSPLYPHPMMKNQLPTNLLGVPSLPIGDPRSNKVPYLTSGGISEAWREELKELATKVAVADKKTEKKEKEEPRRSTQYSAETGRIIPASARALTRRGSRKQNSKGKHENSSFQDQELLVLELLCQILQTDSLSAIQQWLLSAGQREKDLVMNMIQTATANVDPESQTMGERLNSQNALGLLSRDEHIQRTLNSSSQKQKPEPIPEEDKPERIGTAEVLQIHSADNENQSKPECDK</sequence>
<evidence type="ECO:0000256" key="1">
    <source>
        <dbReference type="SAM" id="MobiDB-lite"/>
    </source>
</evidence>
<evidence type="ECO:0000313" key="2">
    <source>
        <dbReference type="EMBL" id="CAI9555532.1"/>
    </source>
</evidence>
<organism evidence="2 3">
    <name type="scientific">Staurois parvus</name>
    <dbReference type="NCBI Taxonomy" id="386267"/>
    <lineage>
        <taxon>Eukaryota</taxon>
        <taxon>Metazoa</taxon>
        <taxon>Chordata</taxon>
        <taxon>Craniata</taxon>
        <taxon>Vertebrata</taxon>
        <taxon>Euteleostomi</taxon>
        <taxon>Amphibia</taxon>
        <taxon>Batrachia</taxon>
        <taxon>Anura</taxon>
        <taxon>Neobatrachia</taxon>
        <taxon>Ranoidea</taxon>
        <taxon>Ranidae</taxon>
        <taxon>Staurois</taxon>
    </lineage>
</organism>
<feature type="region of interest" description="Disordered" evidence="1">
    <location>
        <begin position="336"/>
        <end position="358"/>
    </location>
</feature>
<protein>
    <recommendedName>
        <fullName evidence="4">Protein TBATA</fullName>
    </recommendedName>
</protein>
<evidence type="ECO:0008006" key="4">
    <source>
        <dbReference type="Google" id="ProtNLM"/>
    </source>
</evidence>
<dbReference type="Pfam" id="PF15256">
    <property type="entry name" value="SPATIAL"/>
    <property type="match status" value="1"/>
</dbReference>
<feature type="compositionally biased region" description="Basic residues" evidence="1">
    <location>
        <begin position="239"/>
        <end position="250"/>
    </location>
</feature>
<dbReference type="EMBL" id="CATNWA010008174">
    <property type="protein sequence ID" value="CAI9555532.1"/>
    <property type="molecule type" value="Genomic_DNA"/>
</dbReference>
<feature type="region of interest" description="Disordered" evidence="1">
    <location>
        <begin position="206"/>
        <end position="257"/>
    </location>
</feature>
<accession>A0ABN9C7H2</accession>
<evidence type="ECO:0000313" key="3">
    <source>
        <dbReference type="Proteomes" id="UP001162483"/>
    </source>
</evidence>
<dbReference type="InterPro" id="IPR037394">
    <property type="entry name" value="TBATA-like"/>
</dbReference>
<comment type="caution">
    <text evidence="2">The sequence shown here is derived from an EMBL/GenBank/DDBJ whole genome shotgun (WGS) entry which is preliminary data.</text>
</comment>
<dbReference type="PANTHER" id="PTHR33772:SF1">
    <property type="entry name" value="PROTEIN TBATA"/>
    <property type="match status" value="1"/>
</dbReference>
<proteinExistence type="predicted"/>
<feature type="compositionally biased region" description="Basic and acidic residues" evidence="1">
    <location>
        <begin position="344"/>
        <end position="358"/>
    </location>
</feature>
<dbReference type="PANTHER" id="PTHR33772">
    <property type="entry name" value="THYMUS, BRAIN AND TESTES-ASSOCIATED"/>
    <property type="match status" value="1"/>
</dbReference>
<gene>
    <name evidence="2" type="ORF">SPARVUS_LOCUS4399712</name>
</gene>
<keyword evidence="3" id="KW-1185">Reference proteome</keyword>
<feature type="compositionally biased region" description="Basic and acidic residues" evidence="1">
    <location>
        <begin position="206"/>
        <end position="220"/>
    </location>
</feature>
<reference evidence="2" key="1">
    <citation type="submission" date="2023-05" db="EMBL/GenBank/DDBJ databases">
        <authorList>
            <person name="Stuckert A."/>
        </authorList>
    </citation>
    <scope>NUCLEOTIDE SEQUENCE</scope>
</reference>
<name>A0ABN9C7H2_9NEOB</name>